<dbReference type="EMBL" id="AWXV01000002">
    <property type="protein sequence ID" value="KIE64144.1"/>
    <property type="molecule type" value="Genomic_DNA"/>
</dbReference>
<evidence type="ECO:0000313" key="7">
    <source>
        <dbReference type="EMBL" id="KIE64144.1"/>
    </source>
</evidence>
<evidence type="ECO:0000256" key="4">
    <source>
        <dbReference type="ARBA" id="ARBA00035244"/>
    </source>
</evidence>
<dbReference type="Gene3D" id="3.40.1370.10">
    <property type="match status" value="1"/>
</dbReference>
<dbReference type="GO" id="GO:0019843">
    <property type="term" value="F:rRNA binding"/>
    <property type="evidence" value="ECO:0007669"/>
    <property type="project" value="UniProtKB-UniRule"/>
</dbReference>
<dbReference type="AlphaFoldDB" id="A0A0C1V6S3"/>
<dbReference type="SUPFAM" id="SSF52166">
    <property type="entry name" value="Ribosomal protein L4"/>
    <property type="match status" value="1"/>
</dbReference>
<comment type="function">
    <text evidence="5">One of the primary rRNA binding proteins, this protein initially binds near the 5'-end of the 23S rRNA. It is important during the early stages of 50S assembly. It makes multiple contacts with different domains of the 23S rRNA in the assembled 50S subunit and ribosome.</text>
</comment>
<evidence type="ECO:0000256" key="5">
    <source>
        <dbReference type="HAMAP-Rule" id="MF_01328"/>
    </source>
</evidence>
<name>A0A0C1V6S3_9ENTR</name>
<dbReference type="PANTHER" id="PTHR10746:SF6">
    <property type="entry name" value="LARGE RIBOSOMAL SUBUNIT PROTEIN UL4M"/>
    <property type="match status" value="1"/>
</dbReference>
<proteinExistence type="inferred from homology"/>
<comment type="subunit">
    <text evidence="5">Part of the 50S ribosomal subunit.</text>
</comment>
<protein>
    <recommendedName>
        <fullName evidence="4 5">Large ribosomal subunit protein uL4</fullName>
    </recommendedName>
</protein>
<evidence type="ECO:0000256" key="1">
    <source>
        <dbReference type="ARBA" id="ARBA00010528"/>
    </source>
</evidence>
<reference evidence="7 8" key="1">
    <citation type="journal article" date="2014" name="G3 (Bethesda)">
        <title>Genome sequence of Candidatus Riesia pediculischaeffi, endosymbiont of chimpanzee lice, and genomic comparison of recently acquired endosymbionts from human and chimpanzee lice.</title>
        <authorList>
            <person name="Boyd B.M."/>
            <person name="Allen J.M."/>
            <person name="de Crecy-Lagard V."/>
            <person name="Reed D.L."/>
        </authorList>
    </citation>
    <scope>NUCLEOTIDE SEQUENCE [LARGE SCALE GENOMIC DNA]</scope>
    <source>
        <strain evidence="7 8">PTSU</strain>
    </source>
</reference>
<dbReference type="InterPro" id="IPR013005">
    <property type="entry name" value="Ribosomal_uL4-like"/>
</dbReference>
<dbReference type="GO" id="GO:0003735">
    <property type="term" value="F:structural constituent of ribosome"/>
    <property type="evidence" value="ECO:0007669"/>
    <property type="project" value="InterPro"/>
</dbReference>
<keyword evidence="5" id="KW-0694">RNA-binding</keyword>
<comment type="function">
    <text evidence="5">Forms part of the polypeptide exit tunnel.</text>
</comment>
<keyword evidence="3 5" id="KW-0687">Ribonucleoprotein</keyword>
<dbReference type="PANTHER" id="PTHR10746">
    <property type="entry name" value="50S RIBOSOMAL PROTEIN L4"/>
    <property type="match status" value="1"/>
</dbReference>
<dbReference type="Proteomes" id="UP000054529">
    <property type="component" value="Unassembled WGS sequence"/>
</dbReference>
<dbReference type="PATRIC" id="fig|1401651.3.peg.144"/>
<keyword evidence="5" id="KW-0699">rRNA-binding</keyword>
<gene>
    <name evidence="5" type="primary">rplD</name>
    <name evidence="7" type="ORF">P689_119115</name>
</gene>
<comment type="caution">
    <text evidence="7">The sequence shown here is derived from an EMBL/GenBank/DDBJ whole genome shotgun (WGS) entry which is preliminary data.</text>
</comment>
<dbReference type="Pfam" id="PF00573">
    <property type="entry name" value="Ribosomal_L4"/>
    <property type="match status" value="1"/>
</dbReference>
<feature type="region of interest" description="Disordered" evidence="6">
    <location>
        <begin position="42"/>
        <end position="76"/>
    </location>
</feature>
<dbReference type="InterPro" id="IPR002136">
    <property type="entry name" value="Ribosomal_uL4"/>
</dbReference>
<dbReference type="OrthoDB" id="9803201at2"/>
<evidence type="ECO:0000313" key="8">
    <source>
        <dbReference type="Proteomes" id="UP000054529"/>
    </source>
</evidence>
<comment type="similarity">
    <text evidence="1 5">Belongs to the universal ribosomal protein uL4 family.</text>
</comment>
<dbReference type="InterPro" id="IPR023574">
    <property type="entry name" value="Ribosomal_uL4_dom_sf"/>
</dbReference>
<dbReference type="GO" id="GO:0005840">
    <property type="term" value="C:ribosome"/>
    <property type="evidence" value="ECO:0007669"/>
    <property type="project" value="UniProtKB-KW"/>
</dbReference>
<dbReference type="HOGENOM" id="CLU_041575_5_2_6"/>
<dbReference type="RefSeq" id="WP_039719524.1">
    <property type="nucleotide sequence ID" value="NZ_AWXV01000002.1"/>
</dbReference>
<keyword evidence="2 5" id="KW-0689">Ribosomal protein</keyword>
<evidence type="ECO:0000256" key="6">
    <source>
        <dbReference type="SAM" id="MobiDB-lite"/>
    </source>
</evidence>
<dbReference type="HAMAP" id="MF_01328_B">
    <property type="entry name" value="Ribosomal_uL4_B"/>
    <property type="match status" value="1"/>
</dbReference>
<dbReference type="GO" id="GO:1990904">
    <property type="term" value="C:ribonucleoprotein complex"/>
    <property type="evidence" value="ECO:0007669"/>
    <property type="project" value="UniProtKB-KW"/>
</dbReference>
<dbReference type="GO" id="GO:0006412">
    <property type="term" value="P:translation"/>
    <property type="evidence" value="ECO:0007669"/>
    <property type="project" value="UniProtKB-UniRule"/>
</dbReference>
<evidence type="ECO:0000256" key="3">
    <source>
        <dbReference type="ARBA" id="ARBA00023274"/>
    </source>
</evidence>
<accession>A0A0C1V6S3</accession>
<sequence>MELIIKNSQTKIKVSDKVFNVRFNGSLVHQVVKSYLSNLRVGTKSQKNRSQVSGSNRKPWKQKGTGHARSGSVKSPIWRSGGMTFATKERSYEKKINRKMYNNAMRCIFSELVRKKRIIVIPSLIVNDIKTKLFEKMITNISENECKTLVVTKKSDERSILSSRNLHRINVCNISQINPVVLIKHRTVIFTIEAIKAIEERLIT</sequence>
<organism evidence="7 8">
    <name type="scientific">Candidatus Riesia pediculischaeffi PTSU</name>
    <dbReference type="NCBI Taxonomy" id="1401651"/>
    <lineage>
        <taxon>Bacteria</taxon>
        <taxon>Pseudomonadati</taxon>
        <taxon>Pseudomonadota</taxon>
        <taxon>Gammaproteobacteria</taxon>
        <taxon>Enterobacterales</taxon>
        <taxon>Enterobacteriaceae</taxon>
        <taxon>Candidatus Riesia</taxon>
    </lineage>
</organism>
<evidence type="ECO:0000256" key="2">
    <source>
        <dbReference type="ARBA" id="ARBA00022980"/>
    </source>
</evidence>
<dbReference type="NCBIfam" id="TIGR03953">
    <property type="entry name" value="rplD_bact"/>
    <property type="match status" value="1"/>
</dbReference>
<feature type="compositionally biased region" description="Polar residues" evidence="6">
    <location>
        <begin position="43"/>
        <end position="56"/>
    </location>
</feature>